<feature type="domain" description="Ketoreductase" evidence="4">
    <location>
        <begin position="173"/>
        <end position="358"/>
    </location>
</feature>
<accession>A0AA37UQX6</accession>
<name>A0AA37UQX6_9PEZI</name>
<reference evidence="5 6" key="1">
    <citation type="submission" date="2022-03" db="EMBL/GenBank/DDBJ databases">
        <title>Genome data of Colletotrichum spp.</title>
        <authorList>
            <person name="Utami Y.D."/>
            <person name="Hiruma K."/>
        </authorList>
    </citation>
    <scope>NUCLEOTIDE SEQUENCE [LARGE SCALE GENOMIC DNA]</scope>
    <source>
        <strain evidence="5 6">MAFF 239500</strain>
    </source>
</reference>
<dbReference type="InterPro" id="IPR036291">
    <property type="entry name" value="NAD(P)-bd_dom_sf"/>
</dbReference>
<keyword evidence="1" id="KW-0596">Phosphopantetheine</keyword>
<dbReference type="PANTHER" id="PTHR43775:SF37">
    <property type="entry name" value="SI:DKEY-61P9.11"/>
    <property type="match status" value="1"/>
</dbReference>
<evidence type="ECO:0000256" key="3">
    <source>
        <dbReference type="ARBA" id="ARBA00023002"/>
    </source>
</evidence>
<comment type="caution">
    <text evidence="5">The sequence shown here is derived from an EMBL/GenBank/DDBJ whole genome shotgun (WGS) entry which is preliminary data.</text>
</comment>
<organism evidence="5 6">
    <name type="scientific">Colletotrichum spaethianum</name>
    <dbReference type="NCBI Taxonomy" id="700344"/>
    <lineage>
        <taxon>Eukaryota</taxon>
        <taxon>Fungi</taxon>
        <taxon>Dikarya</taxon>
        <taxon>Ascomycota</taxon>
        <taxon>Pezizomycotina</taxon>
        <taxon>Sordariomycetes</taxon>
        <taxon>Hypocreomycetidae</taxon>
        <taxon>Glomerellales</taxon>
        <taxon>Glomerellaceae</taxon>
        <taxon>Colletotrichum</taxon>
        <taxon>Colletotrichum spaethianum species complex</taxon>
    </lineage>
</organism>
<dbReference type="AlphaFoldDB" id="A0AA37UQX6"/>
<dbReference type="InterPro" id="IPR050091">
    <property type="entry name" value="PKS_NRPS_Biosynth_Enz"/>
</dbReference>
<evidence type="ECO:0000259" key="4">
    <source>
        <dbReference type="SMART" id="SM00822"/>
    </source>
</evidence>
<dbReference type="InterPro" id="IPR013968">
    <property type="entry name" value="PKS_KR"/>
</dbReference>
<dbReference type="SUPFAM" id="SSF47336">
    <property type="entry name" value="ACP-like"/>
    <property type="match status" value="1"/>
</dbReference>
<dbReference type="Proteomes" id="UP001055115">
    <property type="component" value="Unassembled WGS sequence"/>
</dbReference>
<dbReference type="SUPFAM" id="SSF51735">
    <property type="entry name" value="NAD(P)-binding Rossmann-fold domains"/>
    <property type="match status" value="1"/>
</dbReference>
<dbReference type="EMBL" id="BQXU01000031">
    <property type="protein sequence ID" value="GKT49652.1"/>
    <property type="molecule type" value="Genomic_DNA"/>
</dbReference>
<keyword evidence="3" id="KW-0560">Oxidoreductase</keyword>
<evidence type="ECO:0000256" key="2">
    <source>
        <dbReference type="ARBA" id="ARBA00022553"/>
    </source>
</evidence>
<dbReference type="GO" id="GO:0006633">
    <property type="term" value="P:fatty acid biosynthetic process"/>
    <property type="evidence" value="ECO:0007669"/>
    <property type="project" value="TreeGrafter"/>
</dbReference>
<proteinExistence type="predicted"/>
<dbReference type="PANTHER" id="PTHR43775">
    <property type="entry name" value="FATTY ACID SYNTHASE"/>
    <property type="match status" value="1"/>
</dbReference>
<evidence type="ECO:0000313" key="6">
    <source>
        <dbReference type="Proteomes" id="UP001055115"/>
    </source>
</evidence>
<dbReference type="GO" id="GO:0044550">
    <property type="term" value="P:secondary metabolite biosynthetic process"/>
    <property type="evidence" value="ECO:0007669"/>
    <property type="project" value="TreeGrafter"/>
</dbReference>
<sequence length="551" mass="59352">MWSSGLRVGRQQQITALLMLAQVHKDTFRAQSLLEASKGRITVIAAAPSPLITDFWLPMPQGARLVLNDLSVKDYALYMRPFARGVGLHVCDLSEAFKVDQALLQVTLQTSIDLVKRVTLPASHSLNVEELSDLDNARRVIAETGADVLSFKYGEDKIKSLTTPEPVRFSGDSIYLLIGCLAGLGHSLTTWMLERGCRNFVSLSRSGTAKLEAADVVQHLQESGANVDVFCVDASDETAVANVVSTVSAQGSIKGVVHAAMVLKDGLYQTMTFSAYQTVMRPKVKAALVLDKVLGDMPLDFFIMTSSMSVVLSNQGQANYAAANSFLDFLALQCRRQGRVACSLALPTVEDVGVVAENTSIADSLARKMPFGIDEREMLSSFEAAIIQGASSGKEVQLGDVQLILSLEPPAMLVVKEGLDLSDAFWYKDERMRPILEELEALAAVMGKTGGGGGLESFTSKLVGLSADESLLAIGSHSMERSARILGAQAEDFQYESNSVSSHGFDSMVGVELQSWLFKESGVQVSIQIILGTNTTFAGLTKIISEHLGIV</sequence>
<protein>
    <submittedName>
        <fullName evidence="5">Reducing polyketide synthase FUB1</fullName>
    </submittedName>
</protein>
<dbReference type="Pfam" id="PF08659">
    <property type="entry name" value="KR"/>
    <property type="match status" value="1"/>
</dbReference>
<dbReference type="SMART" id="SM00822">
    <property type="entry name" value="PKS_KR"/>
    <property type="match status" value="1"/>
</dbReference>
<dbReference type="InterPro" id="IPR036736">
    <property type="entry name" value="ACP-like_sf"/>
</dbReference>
<evidence type="ECO:0000313" key="5">
    <source>
        <dbReference type="EMBL" id="GKT49652.1"/>
    </source>
</evidence>
<dbReference type="InterPro" id="IPR057326">
    <property type="entry name" value="KR_dom"/>
</dbReference>
<dbReference type="GO" id="GO:0016491">
    <property type="term" value="F:oxidoreductase activity"/>
    <property type="evidence" value="ECO:0007669"/>
    <property type="project" value="UniProtKB-KW"/>
</dbReference>
<dbReference type="GeneID" id="73330635"/>
<dbReference type="RefSeq" id="XP_049132002.1">
    <property type="nucleotide sequence ID" value="XM_049276045.1"/>
</dbReference>
<dbReference type="GO" id="GO:0004312">
    <property type="term" value="F:fatty acid synthase activity"/>
    <property type="evidence" value="ECO:0007669"/>
    <property type="project" value="TreeGrafter"/>
</dbReference>
<dbReference type="CDD" id="cd05274">
    <property type="entry name" value="KR_FAS_SDR_x"/>
    <property type="match status" value="1"/>
</dbReference>
<gene>
    <name evidence="5" type="ORF">ColSpa_09833</name>
</gene>
<evidence type="ECO:0000256" key="1">
    <source>
        <dbReference type="ARBA" id="ARBA00022450"/>
    </source>
</evidence>
<keyword evidence="6" id="KW-1185">Reference proteome</keyword>
<keyword evidence="2" id="KW-0597">Phosphoprotein</keyword>
<dbReference type="Gene3D" id="3.40.50.720">
    <property type="entry name" value="NAD(P)-binding Rossmann-like Domain"/>
    <property type="match status" value="1"/>
</dbReference>